<feature type="compositionally biased region" description="Polar residues" evidence="1">
    <location>
        <begin position="43"/>
        <end position="73"/>
    </location>
</feature>
<keyword evidence="3" id="KW-1185">Reference proteome</keyword>
<organism evidence="2 3">
    <name type="scientific">Petrolisthes manimaculis</name>
    <dbReference type="NCBI Taxonomy" id="1843537"/>
    <lineage>
        <taxon>Eukaryota</taxon>
        <taxon>Metazoa</taxon>
        <taxon>Ecdysozoa</taxon>
        <taxon>Arthropoda</taxon>
        <taxon>Crustacea</taxon>
        <taxon>Multicrustacea</taxon>
        <taxon>Malacostraca</taxon>
        <taxon>Eumalacostraca</taxon>
        <taxon>Eucarida</taxon>
        <taxon>Decapoda</taxon>
        <taxon>Pleocyemata</taxon>
        <taxon>Anomura</taxon>
        <taxon>Galatheoidea</taxon>
        <taxon>Porcellanidae</taxon>
        <taxon>Petrolisthes</taxon>
    </lineage>
</organism>
<reference evidence="2" key="1">
    <citation type="submission" date="2023-11" db="EMBL/GenBank/DDBJ databases">
        <title>Genome assemblies of two species of porcelain crab, Petrolisthes cinctipes and Petrolisthes manimaculis (Anomura: Porcellanidae).</title>
        <authorList>
            <person name="Angst P."/>
        </authorList>
    </citation>
    <scope>NUCLEOTIDE SEQUENCE</scope>
    <source>
        <strain evidence="2">PB745_02</strain>
        <tissue evidence="2">Gill</tissue>
    </source>
</reference>
<dbReference type="AlphaFoldDB" id="A0AAE1NWN7"/>
<feature type="compositionally biased region" description="Basic and acidic residues" evidence="1">
    <location>
        <begin position="74"/>
        <end position="83"/>
    </location>
</feature>
<dbReference type="EMBL" id="JAWZYT010003822">
    <property type="protein sequence ID" value="KAK4296611.1"/>
    <property type="molecule type" value="Genomic_DNA"/>
</dbReference>
<comment type="caution">
    <text evidence="2">The sequence shown here is derived from an EMBL/GenBank/DDBJ whole genome shotgun (WGS) entry which is preliminary data.</text>
</comment>
<gene>
    <name evidence="2" type="ORF">Pmani_030909</name>
</gene>
<name>A0AAE1NWN7_9EUCA</name>
<protein>
    <submittedName>
        <fullName evidence="2">Uncharacterized protein</fullName>
    </submittedName>
</protein>
<evidence type="ECO:0000313" key="3">
    <source>
        <dbReference type="Proteomes" id="UP001292094"/>
    </source>
</evidence>
<dbReference type="Proteomes" id="UP001292094">
    <property type="component" value="Unassembled WGS sequence"/>
</dbReference>
<accession>A0AAE1NWN7</accession>
<sequence length="83" mass="9139">MRPTTLSVVKDFDGGIVEDVVRERVSVCESRPMRTPLQDRTDTSGTPEQSSGTVSWVTPSRQPLTPPLSSQQRVEMEIKAPGL</sequence>
<feature type="region of interest" description="Disordered" evidence="1">
    <location>
        <begin position="29"/>
        <end position="83"/>
    </location>
</feature>
<evidence type="ECO:0000256" key="1">
    <source>
        <dbReference type="SAM" id="MobiDB-lite"/>
    </source>
</evidence>
<evidence type="ECO:0000313" key="2">
    <source>
        <dbReference type="EMBL" id="KAK4296611.1"/>
    </source>
</evidence>
<proteinExistence type="predicted"/>